<evidence type="ECO:0000313" key="9">
    <source>
        <dbReference type="EMBL" id="OUD14483.1"/>
    </source>
</evidence>
<proteinExistence type="predicted"/>
<dbReference type="Gene3D" id="3.30.460.10">
    <property type="entry name" value="Beta Polymerase, domain 2"/>
    <property type="match status" value="1"/>
</dbReference>
<dbReference type="AlphaFoldDB" id="A0A251X9Y1"/>
<keyword evidence="2" id="KW-0808">Transferase</keyword>
<comment type="caution">
    <text evidence="9">The sequence shown here is derived from an EMBL/GenBank/DDBJ whole genome shotgun (WGS) entry which is preliminary data.</text>
</comment>
<dbReference type="InterPro" id="IPR041633">
    <property type="entry name" value="Polbeta"/>
</dbReference>
<accession>A0A251X9Y1</accession>
<dbReference type="InterPro" id="IPR043519">
    <property type="entry name" value="NT_sf"/>
</dbReference>
<name>A0A251X9Y1_9GAMM</name>
<keyword evidence="6" id="KW-0067">ATP-binding</keyword>
<dbReference type="GO" id="GO:0005524">
    <property type="term" value="F:ATP binding"/>
    <property type="evidence" value="ECO:0007669"/>
    <property type="project" value="UniProtKB-KW"/>
</dbReference>
<organism evidence="9 10">
    <name type="scientific">Thioflexithrix psekupsensis</name>
    <dbReference type="NCBI Taxonomy" id="1570016"/>
    <lineage>
        <taxon>Bacteria</taxon>
        <taxon>Pseudomonadati</taxon>
        <taxon>Pseudomonadota</taxon>
        <taxon>Gammaproteobacteria</taxon>
        <taxon>Thiotrichales</taxon>
        <taxon>Thioflexithrix</taxon>
    </lineage>
</organism>
<evidence type="ECO:0000256" key="2">
    <source>
        <dbReference type="ARBA" id="ARBA00022679"/>
    </source>
</evidence>
<dbReference type="Pfam" id="PF18765">
    <property type="entry name" value="Polbeta"/>
    <property type="match status" value="1"/>
</dbReference>
<dbReference type="Proteomes" id="UP000194798">
    <property type="component" value="Unassembled WGS sequence"/>
</dbReference>
<protein>
    <recommendedName>
        <fullName evidence="8">Polymerase beta nucleotidyltransferase domain-containing protein</fullName>
    </recommendedName>
</protein>
<evidence type="ECO:0000256" key="7">
    <source>
        <dbReference type="ARBA" id="ARBA00022842"/>
    </source>
</evidence>
<keyword evidence="3" id="KW-0548">Nucleotidyltransferase</keyword>
<reference evidence="9 10" key="1">
    <citation type="submission" date="2016-12" db="EMBL/GenBank/DDBJ databases">
        <title>Thioflexothrix psekupsii D3 genome sequencing and assembly.</title>
        <authorList>
            <person name="Fomenkov A."/>
            <person name="Vincze T."/>
            <person name="Grabovich M."/>
            <person name="Anton B.P."/>
            <person name="Dubinina G."/>
            <person name="Orlova M."/>
            <person name="Belousova E."/>
            <person name="Roberts R.J."/>
        </authorList>
    </citation>
    <scope>NUCLEOTIDE SEQUENCE [LARGE SCALE GENOMIC DNA]</scope>
    <source>
        <strain evidence="9">D3</strain>
    </source>
</reference>
<dbReference type="PANTHER" id="PTHR33571:SF14">
    <property type="entry name" value="PROTEIN ADENYLYLTRANSFERASE MJ0435-RELATED"/>
    <property type="match status" value="1"/>
</dbReference>
<keyword evidence="10" id="KW-1185">Reference proteome</keyword>
<keyword evidence="4" id="KW-0479">Metal-binding</keyword>
<dbReference type="PANTHER" id="PTHR33571">
    <property type="entry name" value="SSL8005 PROTEIN"/>
    <property type="match status" value="1"/>
</dbReference>
<keyword evidence="5" id="KW-0547">Nucleotide-binding</keyword>
<evidence type="ECO:0000256" key="1">
    <source>
        <dbReference type="ARBA" id="ARBA00001946"/>
    </source>
</evidence>
<sequence length="97" mass="11228">MMNTETILTQLKQFKQQYAQQYHLKSLGIFGSHARHQATSSSDIDIFFETDTPNLLTTARLQQELTELLHCRVDLIRLRPSMNPKLKAHIISEAIYV</sequence>
<feature type="domain" description="Polymerase beta nucleotidyltransferase" evidence="8">
    <location>
        <begin position="17"/>
        <end position="95"/>
    </location>
</feature>
<dbReference type="OrthoDB" id="9809323at2"/>
<comment type="cofactor">
    <cofactor evidence="1">
        <name>Mg(2+)</name>
        <dbReference type="ChEBI" id="CHEBI:18420"/>
    </cofactor>
</comment>
<evidence type="ECO:0000256" key="3">
    <source>
        <dbReference type="ARBA" id="ARBA00022695"/>
    </source>
</evidence>
<keyword evidence="7" id="KW-0460">Magnesium</keyword>
<dbReference type="EMBL" id="MSLT01000012">
    <property type="protein sequence ID" value="OUD14483.1"/>
    <property type="molecule type" value="Genomic_DNA"/>
</dbReference>
<evidence type="ECO:0000256" key="5">
    <source>
        <dbReference type="ARBA" id="ARBA00022741"/>
    </source>
</evidence>
<evidence type="ECO:0000259" key="8">
    <source>
        <dbReference type="Pfam" id="PF18765"/>
    </source>
</evidence>
<evidence type="ECO:0000256" key="6">
    <source>
        <dbReference type="ARBA" id="ARBA00022840"/>
    </source>
</evidence>
<evidence type="ECO:0000256" key="4">
    <source>
        <dbReference type="ARBA" id="ARBA00022723"/>
    </source>
</evidence>
<dbReference type="GO" id="GO:0016779">
    <property type="term" value="F:nucleotidyltransferase activity"/>
    <property type="evidence" value="ECO:0007669"/>
    <property type="project" value="UniProtKB-KW"/>
</dbReference>
<dbReference type="InterPro" id="IPR052038">
    <property type="entry name" value="Type-VII_TA_antitoxin"/>
</dbReference>
<gene>
    <name evidence="9" type="ORF">TPSD3_09280</name>
</gene>
<evidence type="ECO:0000313" key="10">
    <source>
        <dbReference type="Proteomes" id="UP000194798"/>
    </source>
</evidence>
<dbReference type="SUPFAM" id="SSF81301">
    <property type="entry name" value="Nucleotidyltransferase"/>
    <property type="match status" value="1"/>
</dbReference>
<dbReference type="GO" id="GO:0046872">
    <property type="term" value="F:metal ion binding"/>
    <property type="evidence" value="ECO:0007669"/>
    <property type="project" value="UniProtKB-KW"/>
</dbReference>
<dbReference type="CDD" id="cd05403">
    <property type="entry name" value="NT_KNTase_like"/>
    <property type="match status" value="1"/>
</dbReference>